<evidence type="ECO:0000313" key="1">
    <source>
        <dbReference type="EMBL" id="MEL0602807.1"/>
    </source>
</evidence>
<organism evidence="1 2">
    <name type="scientific">Pseudoalteromonas undina</name>
    <dbReference type="NCBI Taxonomy" id="43660"/>
    <lineage>
        <taxon>Bacteria</taxon>
        <taxon>Pseudomonadati</taxon>
        <taxon>Pseudomonadota</taxon>
        <taxon>Gammaproteobacteria</taxon>
        <taxon>Alteromonadales</taxon>
        <taxon>Pseudoalteromonadaceae</taxon>
        <taxon>Pseudoalteromonas</taxon>
    </lineage>
</organism>
<sequence length="146" mass="16224">MKKFIGLLAISLMMSQGVAKEQYTLKLSFAKFKQVTGTVHYQILDCSNVALSWQELPNLVTQEVVVSASSLEQSTSLQAGSYCVRFFQDLNGNGELDLAGSSIPKEPVGFSNNPNLMFGQPSPEDAVFEFRQNSEIQIKVNNKKRR</sequence>
<evidence type="ECO:0000313" key="2">
    <source>
        <dbReference type="Proteomes" id="UP001374952"/>
    </source>
</evidence>
<dbReference type="EMBL" id="JBAKAX010000001">
    <property type="protein sequence ID" value="MEL0602807.1"/>
    <property type="molecule type" value="Genomic_DNA"/>
</dbReference>
<protein>
    <submittedName>
        <fullName evidence="1">DUF2141 domain-containing protein</fullName>
    </submittedName>
</protein>
<name>A0ACC6QZC9_9GAMM</name>
<dbReference type="Proteomes" id="UP001374952">
    <property type="component" value="Unassembled WGS sequence"/>
</dbReference>
<gene>
    <name evidence="1" type="ORF">V6250_01425</name>
</gene>
<comment type="caution">
    <text evidence="1">The sequence shown here is derived from an EMBL/GenBank/DDBJ whole genome shotgun (WGS) entry which is preliminary data.</text>
</comment>
<proteinExistence type="predicted"/>
<accession>A0ACC6QZC9</accession>
<reference evidence="1" key="1">
    <citation type="submission" date="2024-02" db="EMBL/GenBank/DDBJ databases">
        <title>Bacteria isolated from the canopy kelp, Nereocystis luetkeana.</title>
        <authorList>
            <person name="Pfister C.A."/>
            <person name="Younker I.T."/>
            <person name="Light S.H."/>
        </authorList>
    </citation>
    <scope>NUCLEOTIDE SEQUENCE</scope>
    <source>
        <strain evidence="1">TN.2.01</strain>
    </source>
</reference>
<keyword evidence="2" id="KW-1185">Reference proteome</keyword>